<feature type="domain" description="Laminin EGF-like" evidence="16">
    <location>
        <begin position="1139"/>
        <end position="1186"/>
    </location>
</feature>
<evidence type="ECO:0000256" key="7">
    <source>
        <dbReference type="ARBA" id="ARBA00022889"/>
    </source>
</evidence>
<dbReference type="FunFam" id="2.10.25.10:FF:000138">
    <property type="entry name" value="Laminin subunit beta 1"/>
    <property type="match status" value="1"/>
</dbReference>
<dbReference type="FunFam" id="2.10.25.10:FF:000082">
    <property type="entry name" value="Laminin subunit alpha 1"/>
    <property type="match status" value="1"/>
</dbReference>
<evidence type="ECO:0000256" key="10">
    <source>
        <dbReference type="ARBA" id="ARBA00023180"/>
    </source>
</evidence>
<feature type="coiled-coil region" evidence="13">
    <location>
        <begin position="1744"/>
        <end position="1788"/>
    </location>
</feature>
<dbReference type="Pfam" id="PF21199">
    <property type="entry name" value="LAMININ_IV_B"/>
    <property type="match status" value="1"/>
</dbReference>
<dbReference type="PROSITE" id="PS50027">
    <property type="entry name" value="EGF_LAM_2"/>
    <property type="match status" value="9"/>
</dbReference>
<dbReference type="CTD" id="22798"/>
<dbReference type="OrthoDB" id="5985440at2759"/>
<evidence type="ECO:0000259" key="16">
    <source>
        <dbReference type="PROSITE" id="PS50027"/>
    </source>
</evidence>
<evidence type="ECO:0000256" key="3">
    <source>
        <dbReference type="ARBA" id="ARBA00022530"/>
    </source>
</evidence>
<feature type="disulfide bond" evidence="12">
    <location>
        <begin position="1187"/>
        <end position="1199"/>
    </location>
</feature>
<feature type="disulfide bond" evidence="12">
    <location>
        <begin position="879"/>
        <end position="896"/>
    </location>
</feature>
<feature type="disulfide bond" evidence="12">
    <location>
        <begin position="1139"/>
        <end position="1151"/>
    </location>
</feature>
<dbReference type="SMART" id="SM00180">
    <property type="entry name" value="EGF_Lam"/>
    <property type="match status" value="13"/>
</dbReference>
<dbReference type="OMA" id="RRCSCHP"/>
<evidence type="ECO:0008006" key="21">
    <source>
        <dbReference type="Google" id="ProtNLM"/>
    </source>
</evidence>
<keyword evidence="5" id="KW-0677">Repeat</keyword>
<dbReference type="GeneTree" id="ENSGT00940000165244"/>
<feature type="disulfide bond" evidence="12">
    <location>
        <begin position="1160"/>
        <end position="1169"/>
    </location>
</feature>
<evidence type="ECO:0000256" key="6">
    <source>
        <dbReference type="ARBA" id="ARBA00022869"/>
    </source>
</evidence>
<protein>
    <recommendedName>
        <fullName evidence="21">Laminin, beta 4</fullName>
    </recommendedName>
</protein>
<keyword evidence="9 12" id="KW-1015">Disulfide bond</keyword>
<dbReference type="Bgee" id="ENSACLG00000020174">
    <property type="expression patterns" value="Expressed in anal fin and 1 other cell type or tissue"/>
</dbReference>
<keyword evidence="2" id="KW-0964">Secreted</keyword>
<feature type="disulfide bond" evidence="12">
    <location>
        <begin position="942"/>
        <end position="951"/>
    </location>
</feature>
<feature type="disulfide bond" evidence="12">
    <location>
        <begin position="850"/>
        <end position="859"/>
    </location>
</feature>
<comment type="subcellular location">
    <subcellularLocation>
        <location evidence="1">Secreted</location>
        <location evidence="1">Extracellular space</location>
        <location evidence="1">Extracellular matrix</location>
        <location evidence="1">Basement membrane</location>
    </subcellularLocation>
</comment>
<dbReference type="Proteomes" id="UP000265100">
    <property type="component" value="Chromosome 7"/>
</dbReference>
<dbReference type="GO" id="GO:0007155">
    <property type="term" value="P:cell adhesion"/>
    <property type="evidence" value="ECO:0007669"/>
    <property type="project" value="UniProtKB-KW"/>
</dbReference>
<keyword evidence="6" id="KW-0084">Basement membrane</keyword>
<keyword evidence="3" id="KW-0272">Extracellular matrix</keyword>
<keyword evidence="20" id="KW-1185">Reference proteome</keyword>
<feature type="disulfide bond" evidence="12">
    <location>
        <begin position="486"/>
        <end position="500"/>
    </location>
</feature>
<dbReference type="InterPro" id="IPR013015">
    <property type="entry name" value="Laminin_IV_B"/>
</dbReference>
<feature type="disulfide bond" evidence="12">
    <location>
        <begin position="1189"/>
        <end position="1206"/>
    </location>
</feature>
<dbReference type="InterPro" id="IPR008211">
    <property type="entry name" value="Laminin_N"/>
</dbReference>
<feature type="disulfide bond" evidence="12">
    <location>
        <begin position="424"/>
        <end position="433"/>
    </location>
</feature>
<dbReference type="SUPFAM" id="SSF57196">
    <property type="entry name" value="EGF/Laminin"/>
    <property type="match status" value="13"/>
</dbReference>
<feature type="disulfide bond" evidence="12">
    <location>
        <begin position="474"/>
        <end position="483"/>
    </location>
</feature>
<dbReference type="InterPro" id="IPR050440">
    <property type="entry name" value="Laminin/Netrin_ECM"/>
</dbReference>
<sequence>MIFHFFIVCLSAAFLPAVHLQDYKDFQDPCPISSCNPQLGDLLVGRAAQLSASSTCGLDGPQNYCIIGYLEEGQKCFTCDSRLPYHRYNSPNSHRIENVITNFDLERKLKWWQSETGVHNVSIQLNLETMFQFSHLVLRFKSFRPAAMLVERSRDFGRSWTVVRYFAEDCSLHFPSVSTAPARSIDDVVCDSRYSGSEPSLVGEVVLKALDPVFKTENPHAPNIHDLTTVTNIRVNFTRLFTLGDTLLSRKRRNPQDKYYYSVYNMVVQGSCFCNGHASQCVPMAGVHRDVFTQPGMVHRQCVCKHNTAGENCERCQDFHNDSPWKPGGEGAADICRACNCHSHSDSCHFDAARYEATGGVSGGVCDDCGNNRMGPQCEQCQPFLYQDPQRAKDDPQACIPCNCDPAGSRGGGQCDALSGQCVCKENVEGQRCDRCKHGFFSLRQDDPTGCQACRCHPLGSVGSCDQLTGTCECDPMASGPLCDRCLPDFWGLGNSVFRCSPCNCDIGGAHGSTCSPEDGQCRCLPNMIGRRCSDPAPGYFLPALNYFLYEAELTFPLLGGRSSTIPPPSPSSSADPSSSSRLNPRVLPQCEQYFKEQGFDTKFQNGRVILVRRARQLAQQQKMRKRLQQTSIPLVPGYTLQIIPRQRASHQPVTWTGLGLVRVFEGVGLRFTVDNLHSSTDYQLAISYEPESASDWMAIVSIGKVSPGDGGCSSNPTGSKTVILPGNSRRGILDSLLCLNAGGQYFVDITFYKQPRSDSSHILIDSISLFNRIGSVQNFCSQSDLDTFHQFHCTGLAVKPGPQESLPEVCEGLIVSLSAQIHNGAVLCRCNVIGSTGPSCSKLGGFCDCKANVIGRCCDACAPMTFGFGPEGCKRCNCDPHGSVSELCDQVSGQCACRSEITGQRCKRCQMGFWGFPSCRSCECNGLSEVCDGFTGDCLNCREHTTGPSCERCVEGYYGDPISRQACQPCLCPDVLSSGRFFATSCQHDPQSLRLICKCQEGHTGVSCDSCSPGFYGDLTLPGAVCKECPCNNNIDPDDPNSCNSTTGECLHCLHNTIGLHCQHCKPGYHGNALTQDCKECSCDRRGTQETRCPLGRPCFCDPRTGQCPCRTGVIGKLCDECEDRYWNLNIASGCQPCSCDLIKSISNICDKVTGHCPCHPEFGGRHCDECRENHFRNPDLQCISCDCNLEGTKQPSCDPETGKCICRAGVSGIFCDECTPGFNTLFPACEPCHPCNALWTQIVTDVQRAAQKMRTLIPHNNVQPTDNQHLQEMINMHSMLDSLANLRVISPPSVEKLEKMSLKVRKVKDAIDTNVILIDMSPLFNTEIDDIHLEIMNLKKKLTSVPTDNVNDQQKARVSSEPVVELLDEIQTLYRFFMLEDERVGNVSKAVEDSMDTRQEVKHKLSMCNTGDLALLKKKVTELSVVQLKQKVCGDPGLEDCSGCTGALCGRDLGKRKCGSPNCKGAVHVSEDASKTAEKLKDQLMNLPSRLQDTKNKINNANEMTWDAKNWARDLQDQINNNTNSCEREKNKIRELIQQVKDYLMDDMVPPKDTEKMAQAVLRIELPQSPANIQSMISNVNNLLKNATRFLEDLKNLDKQAKAAMDLQQEALELKEQMENTDVKKIIQDIYEADKAQAKANNLLERASRNKDETKDRIQDAEDTLDNIEARLMIQTKDLQKEIEAMKDKTEENRETAREAREVAESALNMTTDAETELSDVTKQFEVLKQNQQNQEVKGQAAGRLKNIMMEAEDMKRQVEDKLQQIQDMEQKIQQLLHRRNQKAAEVSDLLEMAESIRQEISTQVYTECTG</sequence>
<feature type="domain" description="Laminin EGF-like" evidence="16">
    <location>
        <begin position="454"/>
        <end position="502"/>
    </location>
</feature>
<dbReference type="FunFam" id="2.170.300.10:FF:000001">
    <property type="entry name" value="Laminin subunit beta-1"/>
    <property type="match status" value="1"/>
</dbReference>
<dbReference type="CDD" id="cd00055">
    <property type="entry name" value="EGF_Lam"/>
    <property type="match status" value="11"/>
</dbReference>
<evidence type="ECO:0000256" key="1">
    <source>
        <dbReference type="ARBA" id="ARBA00004302"/>
    </source>
</evidence>
<dbReference type="PRINTS" id="PR00011">
    <property type="entry name" value="EGFLAMININ"/>
</dbReference>
<feature type="disulfide bond" evidence="12">
    <location>
        <begin position="1111"/>
        <end position="1120"/>
    </location>
</feature>
<reference evidence="19" key="4">
    <citation type="submission" date="2025-09" db="UniProtKB">
        <authorList>
            <consortium name="Ensembl"/>
        </authorList>
    </citation>
    <scope>IDENTIFICATION</scope>
</reference>
<dbReference type="Ensembl" id="ENSACLT00000030475.2">
    <property type="protein sequence ID" value="ENSACLP00000029771.1"/>
    <property type="gene ID" value="ENSACLG00000020174.2"/>
</dbReference>
<dbReference type="Pfam" id="PF24973">
    <property type="entry name" value="EGF_LMN_ATRN"/>
    <property type="match status" value="1"/>
</dbReference>
<name>A0A3P8QKR0_ASTCA</name>
<evidence type="ECO:0000259" key="17">
    <source>
        <dbReference type="PROSITE" id="PS51116"/>
    </source>
</evidence>
<dbReference type="PROSITE" id="PS51117">
    <property type="entry name" value="LAMININ_NTER"/>
    <property type="match status" value="1"/>
</dbReference>
<dbReference type="GO" id="GO:0009888">
    <property type="term" value="P:tissue development"/>
    <property type="evidence" value="ECO:0007669"/>
    <property type="project" value="TreeGrafter"/>
</dbReference>
<evidence type="ECO:0000256" key="11">
    <source>
        <dbReference type="ARBA" id="ARBA00023292"/>
    </source>
</evidence>
<feature type="domain" description="Laminin EGF-like" evidence="16">
    <location>
        <begin position="1030"/>
        <end position="1081"/>
    </location>
</feature>
<dbReference type="FunFam" id="2.10.25.10:FF:000065">
    <property type="entry name" value="Laminin subunit beta 1"/>
    <property type="match status" value="1"/>
</dbReference>
<dbReference type="STRING" id="8154.ENSACLP00000029771"/>
<dbReference type="InterPro" id="IPR056558">
    <property type="entry name" value="LAMB1-4_helical"/>
</dbReference>
<dbReference type="Gene3D" id="2.10.25.10">
    <property type="entry name" value="Laminin"/>
    <property type="match status" value="11"/>
</dbReference>
<dbReference type="Pfam" id="PF00053">
    <property type="entry name" value="EGF_laminin"/>
    <property type="match status" value="12"/>
</dbReference>
<dbReference type="FunFam" id="2.60.120.260:FF:000010">
    <property type="entry name" value="Laminin subunit beta 1"/>
    <property type="match status" value="1"/>
</dbReference>
<comment type="caution">
    <text evidence="12">Lacks conserved residue(s) required for the propagation of feature annotation.</text>
</comment>
<feature type="domain" description="Laminin EGF-like" evidence="16">
    <location>
        <begin position="402"/>
        <end position="453"/>
    </location>
</feature>
<dbReference type="Pfam" id="PF00055">
    <property type="entry name" value="Laminin_N"/>
    <property type="match status" value="1"/>
</dbReference>
<evidence type="ECO:0000313" key="19">
    <source>
        <dbReference type="Ensembl" id="ENSACLP00000029771.1"/>
    </source>
</evidence>
<evidence type="ECO:0000256" key="2">
    <source>
        <dbReference type="ARBA" id="ARBA00022525"/>
    </source>
</evidence>
<proteinExistence type="predicted"/>
<feature type="disulfide bond" evidence="12">
    <location>
        <begin position="898"/>
        <end position="907"/>
    </location>
</feature>
<feature type="disulfide bond" evidence="12">
    <location>
        <begin position="1208"/>
        <end position="1217"/>
    </location>
</feature>
<dbReference type="PROSITE" id="PS51116">
    <property type="entry name" value="LAMININ_IVB"/>
    <property type="match status" value="1"/>
</dbReference>
<dbReference type="Pfam" id="PF24999">
    <property type="entry name" value="LAMB4"/>
    <property type="match status" value="1"/>
</dbReference>
<dbReference type="Pfam" id="PF23219">
    <property type="entry name" value="LAMB1"/>
    <property type="match status" value="1"/>
</dbReference>
<keyword evidence="8 13" id="KW-0175">Coiled coil</keyword>
<feature type="domain" description="Laminin EGF-like" evidence="16">
    <location>
        <begin position="1082"/>
        <end position="1138"/>
    </location>
</feature>
<evidence type="ECO:0000256" key="15">
    <source>
        <dbReference type="SAM" id="SignalP"/>
    </source>
</evidence>
<feature type="domain" description="Laminin EGF-like" evidence="16">
    <location>
        <begin position="923"/>
        <end position="970"/>
    </location>
</feature>
<dbReference type="PROSITE" id="PS01248">
    <property type="entry name" value="EGF_LAM_1"/>
    <property type="match status" value="5"/>
</dbReference>
<feature type="disulfide bond" evidence="12">
    <location>
        <begin position="954"/>
        <end position="968"/>
    </location>
</feature>
<feature type="domain" description="Laminin EGF-like" evidence="16">
    <location>
        <begin position="829"/>
        <end position="876"/>
    </location>
</feature>
<feature type="disulfide bond" evidence="12">
    <location>
        <begin position="1054"/>
        <end position="1063"/>
    </location>
</feature>
<dbReference type="SMART" id="SM00136">
    <property type="entry name" value="LamNT"/>
    <property type="match status" value="1"/>
</dbReference>
<dbReference type="GO" id="GO:0009887">
    <property type="term" value="P:animal organ morphogenesis"/>
    <property type="evidence" value="ECO:0007669"/>
    <property type="project" value="TreeGrafter"/>
</dbReference>
<keyword evidence="11 12" id="KW-0424">Laminin EGF-like domain</keyword>
<dbReference type="GeneID" id="113024978"/>
<dbReference type="RefSeq" id="XP_026028062.1">
    <property type="nucleotide sequence ID" value="XM_026172277.1"/>
</dbReference>
<dbReference type="Gene3D" id="2.170.300.10">
    <property type="entry name" value="Tie2 ligand-binding domain superfamily"/>
    <property type="match status" value="1"/>
</dbReference>
<dbReference type="FunFam" id="2.10.25.10:FF:000011">
    <property type="entry name" value="Cadherin EGF LAG seven-pass G-type receptor"/>
    <property type="match status" value="1"/>
</dbReference>
<feature type="disulfide bond" evidence="12">
    <location>
        <begin position="831"/>
        <end position="848"/>
    </location>
</feature>
<evidence type="ECO:0000256" key="8">
    <source>
        <dbReference type="ARBA" id="ARBA00023054"/>
    </source>
</evidence>
<evidence type="ECO:0000256" key="5">
    <source>
        <dbReference type="ARBA" id="ARBA00022737"/>
    </source>
</evidence>
<evidence type="ECO:0000256" key="12">
    <source>
        <dbReference type="PROSITE-ProRule" id="PRU00460"/>
    </source>
</evidence>
<dbReference type="SMART" id="SM00181">
    <property type="entry name" value="EGF"/>
    <property type="match status" value="9"/>
</dbReference>
<reference evidence="20" key="2">
    <citation type="submission" date="2023-03" db="EMBL/GenBank/DDBJ databases">
        <authorList>
            <consortium name="Wellcome Sanger Institute Data Sharing"/>
        </authorList>
    </citation>
    <scope>NUCLEOTIDE SEQUENCE [LARGE SCALE GENOMIC DNA]</scope>
</reference>
<dbReference type="InterPro" id="IPR002049">
    <property type="entry name" value="LE_dom"/>
</dbReference>
<feature type="signal peptide" evidence="15">
    <location>
        <begin position="1"/>
        <end position="20"/>
    </location>
</feature>
<evidence type="ECO:0000256" key="4">
    <source>
        <dbReference type="ARBA" id="ARBA00022729"/>
    </source>
</evidence>
<reference evidence="19" key="3">
    <citation type="submission" date="2025-08" db="UniProtKB">
        <authorList>
            <consortium name="Ensembl"/>
        </authorList>
    </citation>
    <scope>IDENTIFICATION</scope>
</reference>
<dbReference type="FunFam" id="2.10.25.10:FF:000209">
    <property type="entry name" value="Laminin subunit alpha 5"/>
    <property type="match status" value="1"/>
</dbReference>
<feature type="disulfide bond" evidence="12">
    <location>
        <begin position="1141"/>
        <end position="1158"/>
    </location>
</feature>
<evidence type="ECO:0000256" key="14">
    <source>
        <dbReference type="SAM" id="MobiDB-lite"/>
    </source>
</evidence>
<feature type="domain" description="Laminin EGF-like" evidence="16">
    <location>
        <begin position="877"/>
        <end position="922"/>
    </location>
</feature>
<feature type="compositionally biased region" description="Low complexity" evidence="14">
    <location>
        <begin position="572"/>
        <end position="581"/>
    </location>
</feature>
<dbReference type="CDD" id="cd06503">
    <property type="entry name" value="ATP-synt_Fo_b"/>
    <property type="match status" value="1"/>
</dbReference>
<dbReference type="Gene3D" id="2.60.120.260">
    <property type="entry name" value="Galactose-binding domain-like"/>
    <property type="match status" value="1"/>
</dbReference>
<feature type="domain" description="Laminin N-terminal" evidence="18">
    <location>
        <begin position="31"/>
        <end position="271"/>
    </location>
</feature>
<dbReference type="PANTHER" id="PTHR10574">
    <property type="entry name" value="NETRIN/LAMININ-RELATED"/>
    <property type="match status" value="1"/>
</dbReference>
<dbReference type="InterPro" id="IPR056863">
    <property type="entry name" value="LMN_ATRN_NET-like_EGF"/>
</dbReference>
<dbReference type="GO" id="GO:0005604">
    <property type="term" value="C:basement membrane"/>
    <property type="evidence" value="ECO:0007669"/>
    <property type="project" value="UniProtKB-SubCell"/>
</dbReference>
<feature type="coiled-coil region" evidence="13">
    <location>
        <begin position="1479"/>
        <end position="1548"/>
    </location>
</feature>
<dbReference type="FunFam" id="2.10.25.10:FF:000130">
    <property type="entry name" value="Laminin subunit beta 1"/>
    <property type="match status" value="1"/>
</dbReference>
<accession>A0A3P8QKR0</accession>
<evidence type="ECO:0000313" key="20">
    <source>
        <dbReference type="Proteomes" id="UP000265100"/>
    </source>
</evidence>
<feature type="coiled-coil region" evidence="13">
    <location>
        <begin position="1579"/>
        <end position="1709"/>
    </location>
</feature>
<feature type="chain" id="PRO_5018148858" description="Laminin, beta 4" evidence="15">
    <location>
        <begin position="21"/>
        <end position="1813"/>
    </location>
</feature>
<evidence type="ECO:0000259" key="18">
    <source>
        <dbReference type="PROSITE" id="PS51117"/>
    </source>
</evidence>
<dbReference type="InterPro" id="IPR056860">
    <property type="entry name" value="LAMB4_dom"/>
</dbReference>
<feature type="disulfide bond" evidence="12">
    <location>
        <begin position="877"/>
        <end position="889"/>
    </location>
</feature>
<keyword evidence="10" id="KW-0325">Glycoprotein</keyword>
<keyword evidence="7" id="KW-0130">Cell adhesion</keyword>
<feature type="domain" description="Laminin IV type B" evidence="17">
    <location>
        <begin position="542"/>
        <end position="823"/>
    </location>
</feature>
<organism evidence="19 20">
    <name type="scientific">Astatotilapia calliptera</name>
    <name type="common">Eastern happy</name>
    <name type="synonym">Chromis callipterus</name>
    <dbReference type="NCBI Taxonomy" id="8154"/>
    <lineage>
        <taxon>Eukaryota</taxon>
        <taxon>Metazoa</taxon>
        <taxon>Chordata</taxon>
        <taxon>Craniata</taxon>
        <taxon>Vertebrata</taxon>
        <taxon>Euteleostomi</taxon>
        <taxon>Actinopterygii</taxon>
        <taxon>Neopterygii</taxon>
        <taxon>Teleostei</taxon>
        <taxon>Neoteleostei</taxon>
        <taxon>Acanthomorphata</taxon>
        <taxon>Ovalentaria</taxon>
        <taxon>Cichlomorphae</taxon>
        <taxon>Cichliformes</taxon>
        <taxon>Cichlidae</taxon>
        <taxon>African cichlids</taxon>
        <taxon>Pseudocrenilabrinae</taxon>
        <taxon>Haplochromini</taxon>
        <taxon>Astatotilapia</taxon>
    </lineage>
</organism>
<dbReference type="InterPro" id="IPR000742">
    <property type="entry name" value="EGF"/>
</dbReference>
<feature type="disulfide bond" evidence="12">
    <location>
        <begin position="829"/>
        <end position="841"/>
    </location>
</feature>
<dbReference type="RefSeq" id="XP_026028061.1">
    <property type="nucleotide sequence ID" value="XM_026172276.1"/>
</dbReference>
<reference evidence="19 20" key="1">
    <citation type="submission" date="2018-05" db="EMBL/GenBank/DDBJ databases">
        <authorList>
            <person name="Datahose"/>
        </authorList>
    </citation>
    <scope>NUCLEOTIDE SEQUENCE</scope>
</reference>
<dbReference type="FunFam" id="2.10.25.10:FF:000084">
    <property type="entry name" value="Laminin subunit alpha 3"/>
    <property type="match status" value="1"/>
</dbReference>
<dbReference type="FunFam" id="2.10.25.10:FF:000135">
    <property type="entry name" value="Laminin subunit beta 4"/>
    <property type="match status" value="2"/>
</dbReference>
<keyword evidence="4 15" id="KW-0732">Signal</keyword>
<dbReference type="RefSeq" id="XP_026028063.1">
    <property type="nucleotide sequence ID" value="XM_026172278.1"/>
</dbReference>
<evidence type="ECO:0000256" key="9">
    <source>
        <dbReference type="ARBA" id="ARBA00023157"/>
    </source>
</evidence>
<feature type="region of interest" description="Disordered" evidence="14">
    <location>
        <begin position="563"/>
        <end position="583"/>
    </location>
</feature>
<dbReference type="PANTHER" id="PTHR10574:SF279">
    <property type="entry name" value="LAMININ SUBUNIT BETA 4"/>
    <property type="match status" value="1"/>
</dbReference>
<feature type="domain" description="Laminin EGF-like" evidence="16">
    <location>
        <begin position="1187"/>
        <end position="1233"/>
    </location>
</feature>
<evidence type="ECO:0000256" key="13">
    <source>
        <dbReference type="SAM" id="Coils"/>
    </source>
</evidence>